<dbReference type="STRING" id="764298.STRMA_1954"/>
<dbReference type="EMBL" id="AEUW02000001">
    <property type="protein sequence ID" value="EHJ53288.1"/>
    <property type="molecule type" value="Genomic_DNA"/>
</dbReference>
<evidence type="ECO:0000313" key="3">
    <source>
        <dbReference type="Proteomes" id="UP000003573"/>
    </source>
</evidence>
<dbReference type="RefSeq" id="WP_003082294.1">
    <property type="nucleotide sequence ID" value="NZ_AEUW02000001.1"/>
</dbReference>
<dbReference type="NCBIfam" id="TIGR04197">
    <property type="entry name" value="T7SS_SACOL2603"/>
    <property type="match status" value="1"/>
</dbReference>
<dbReference type="InterPro" id="IPR021477">
    <property type="entry name" value="TVIIS_effector_SACOL2603_fam"/>
</dbReference>
<name>G5JX85_9STRE</name>
<reference evidence="2 3" key="1">
    <citation type="journal article" date="2014" name="Int. J. Syst. Evol. Microbiol.">
        <title>Phylogenomics and the dynamic genome evolution of the genus Streptococcus.</title>
        <authorList>
            <consortium name="The Broad Institute Genome Sequencing Platform"/>
            <person name="Richards V.P."/>
            <person name="Palmer S.R."/>
            <person name="Pavinski Bitar P.D."/>
            <person name="Qin X."/>
            <person name="Weinstock G.M."/>
            <person name="Highlander S.K."/>
            <person name="Town C.D."/>
            <person name="Burne R.A."/>
            <person name="Stanhope M.J."/>
        </authorList>
    </citation>
    <scope>NUCLEOTIDE SEQUENCE [LARGE SCALE GENOMIC DNA]</scope>
    <source>
        <strain evidence="2 3">NCTC 11558</strain>
    </source>
</reference>
<protein>
    <recommendedName>
        <fullName evidence="4">TIGR04197 family type VII secretion effector</fullName>
    </recommendedName>
</protein>
<dbReference type="AlphaFoldDB" id="G5JX85"/>
<evidence type="ECO:0000313" key="2">
    <source>
        <dbReference type="EMBL" id="EHJ53288.1"/>
    </source>
</evidence>
<organism evidence="2 3">
    <name type="scientific">Streptococcus macacae NCTC 11558</name>
    <dbReference type="NCBI Taxonomy" id="764298"/>
    <lineage>
        <taxon>Bacteria</taxon>
        <taxon>Bacillati</taxon>
        <taxon>Bacillota</taxon>
        <taxon>Bacilli</taxon>
        <taxon>Lactobacillales</taxon>
        <taxon>Streptococcaceae</taxon>
        <taxon>Streptococcus</taxon>
    </lineage>
</organism>
<gene>
    <name evidence="2" type="ORF">STRMA_1954</name>
</gene>
<comment type="caution">
    <text evidence="2">The sequence shown here is derived from an EMBL/GenBank/DDBJ whole genome shotgun (WGS) entry which is preliminary data.</text>
</comment>
<accession>G5JX85</accession>
<evidence type="ECO:0000256" key="1">
    <source>
        <dbReference type="SAM" id="MobiDB-lite"/>
    </source>
</evidence>
<evidence type="ECO:0008006" key="4">
    <source>
        <dbReference type="Google" id="ProtNLM"/>
    </source>
</evidence>
<proteinExistence type="predicted"/>
<sequence>MGQIKSDAGAASTIATNINTGTATVLGYSAATKDGDSTITGNVSNASPLIDSLSNSANQIATGIESFSDCVTQIDSHFQEKDSEIASAVSGLTGWSSDVARTNRSNGANANGTGVPAVASDSAAFN</sequence>
<dbReference type="OrthoDB" id="2237529at2"/>
<feature type="region of interest" description="Disordered" evidence="1">
    <location>
        <begin position="103"/>
        <end position="126"/>
    </location>
</feature>
<dbReference type="Proteomes" id="UP000003573">
    <property type="component" value="Unassembled WGS sequence"/>
</dbReference>
<feature type="compositionally biased region" description="Polar residues" evidence="1">
    <location>
        <begin position="103"/>
        <end position="112"/>
    </location>
</feature>
<keyword evidence="3" id="KW-1185">Reference proteome</keyword>